<dbReference type="InterPro" id="IPR002835">
    <property type="entry name" value="CofC"/>
</dbReference>
<evidence type="ECO:0000256" key="2">
    <source>
        <dbReference type="ARBA" id="ARBA00022695"/>
    </source>
</evidence>
<keyword evidence="4 5" id="KW-0342">GTP-binding</keyword>
<sequence length="258" mass="26231">MQDRRSATRPDPLGASAGAGAGGRGLAAVLAVKDLTDAKSRLSPVLSAGARRDLVLAMMTDTVVAARAAGVDDVVVVTPDAAVAAAAAELGARAVADDDEHPSTHDSWARDGGPLNRAYARGIAAASDRSPGTRVVVLQADLPTARHDHLREVLTMSAAHSRSFVPDRSGAGTAMLILSDTADVATRFGLDSAAAHRAGGAVDLTDGDPDRWPDLRADVDTVDDLRVARALGVGTATARVLDDGSLSSLGATPTPHAS</sequence>
<feature type="binding site" evidence="5">
    <location>
        <position position="192"/>
    </location>
    <ligand>
        <name>phosphoenolpyruvate</name>
        <dbReference type="ChEBI" id="CHEBI:58702"/>
    </ligand>
</feature>
<dbReference type="GO" id="GO:0052645">
    <property type="term" value="P:F420-0 metabolic process"/>
    <property type="evidence" value="ECO:0007669"/>
    <property type="project" value="UniProtKB-UniRule"/>
</dbReference>
<dbReference type="AlphaFoldDB" id="A0AAU4K5D3"/>
<dbReference type="PANTHER" id="PTHR40392">
    <property type="entry name" value="2-PHOSPHO-L-LACTATE GUANYLYLTRANSFERASE"/>
    <property type="match status" value="1"/>
</dbReference>
<dbReference type="Pfam" id="PF01983">
    <property type="entry name" value="CofC"/>
    <property type="match status" value="1"/>
</dbReference>
<evidence type="ECO:0000256" key="1">
    <source>
        <dbReference type="ARBA" id="ARBA00022679"/>
    </source>
</evidence>
<dbReference type="GO" id="GO:0043814">
    <property type="term" value="F:phospholactate guanylyltransferase activity"/>
    <property type="evidence" value="ECO:0007669"/>
    <property type="project" value="InterPro"/>
</dbReference>
<organism evidence="7 8">
    <name type="scientific">Williamsia herbipolensis</name>
    <dbReference type="NCBI Taxonomy" id="1603258"/>
    <lineage>
        <taxon>Bacteria</taxon>
        <taxon>Bacillati</taxon>
        <taxon>Actinomycetota</taxon>
        <taxon>Actinomycetes</taxon>
        <taxon>Mycobacteriales</taxon>
        <taxon>Nocardiaceae</taxon>
        <taxon>Williamsia</taxon>
    </lineage>
</organism>
<keyword evidence="2 5" id="KW-0548">Nucleotidyltransferase</keyword>
<gene>
    <name evidence="7" type="primary">cofC</name>
    <name evidence="5" type="synonym">fbiD</name>
    <name evidence="7" type="ORF">OG579_05390</name>
</gene>
<comment type="function">
    <text evidence="5">Guanylyltransferase that catalyzes the activation of phosphoenolpyruvate (PEP) as enolpyruvoyl-2-diphospho-5'-guanosine, via the condensation of PEP with GTP. It is involved in the biosynthesis of coenzyme F420, a hydride carrier cofactor.</text>
</comment>
<feature type="region of interest" description="Disordered" evidence="6">
    <location>
        <begin position="1"/>
        <end position="21"/>
    </location>
</feature>
<comment type="pathway">
    <text evidence="5">Cofactor biosynthesis; coenzyme F420 biosynthesis.</text>
</comment>
<feature type="binding site" evidence="5">
    <location>
        <position position="173"/>
    </location>
    <ligand>
        <name>phosphoenolpyruvate</name>
        <dbReference type="ChEBI" id="CHEBI:58702"/>
    </ligand>
</feature>
<evidence type="ECO:0000256" key="3">
    <source>
        <dbReference type="ARBA" id="ARBA00022741"/>
    </source>
</evidence>
<evidence type="ECO:0000313" key="7">
    <source>
        <dbReference type="EMBL" id="WUM21234.1"/>
    </source>
</evidence>
<dbReference type="Proteomes" id="UP001432128">
    <property type="component" value="Chromosome"/>
</dbReference>
<evidence type="ECO:0000313" key="8">
    <source>
        <dbReference type="Proteomes" id="UP001432128"/>
    </source>
</evidence>
<evidence type="ECO:0000256" key="6">
    <source>
        <dbReference type="SAM" id="MobiDB-lite"/>
    </source>
</evidence>
<keyword evidence="1 5" id="KW-0808">Transferase</keyword>
<reference evidence="7 8" key="1">
    <citation type="submission" date="2022-10" db="EMBL/GenBank/DDBJ databases">
        <title>The complete genomes of actinobacterial strains from the NBC collection.</title>
        <authorList>
            <person name="Joergensen T.S."/>
            <person name="Alvarez Arevalo M."/>
            <person name="Sterndorff E.B."/>
            <person name="Faurdal D."/>
            <person name="Vuksanovic O."/>
            <person name="Mourched A.-S."/>
            <person name="Charusanti P."/>
            <person name="Shaw S."/>
            <person name="Blin K."/>
            <person name="Weber T."/>
        </authorList>
    </citation>
    <scope>NUCLEOTIDE SEQUENCE [LARGE SCALE GENOMIC DNA]</scope>
    <source>
        <strain evidence="7 8">NBC_00319</strain>
    </source>
</reference>
<comment type="similarity">
    <text evidence="5">Belongs to the CofC family.</text>
</comment>
<protein>
    <recommendedName>
        <fullName evidence="5">Phosphoenolpyruvate guanylyltransferase</fullName>
        <shortName evidence="5">PEP guanylyltransferase</shortName>
        <ecNumber evidence="5">2.7.7.105</ecNumber>
    </recommendedName>
</protein>
<keyword evidence="3 5" id="KW-0547">Nucleotide-binding</keyword>
<dbReference type="Gene3D" id="3.90.550.10">
    <property type="entry name" value="Spore Coat Polysaccharide Biosynthesis Protein SpsA, Chain A"/>
    <property type="match status" value="1"/>
</dbReference>
<proteinExistence type="inferred from homology"/>
<dbReference type="EMBL" id="CP108021">
    <property type="protein sequence ID" value="WUM21234.1"/>
    <property type="molecule type" value="Genomic_DNA"/>
</dbReference>
<dbReference type="RefSeq" id="WP_328858357.1">
    <property type="nucleotide sequence ID" value="NZ_CP108021.1"/>
</dbReference>
<evidence type="ECO:0000256" key="5">
    <source>
        <dbReference type="HAMAP-Rule" id="MF_02114"/>
    </source>
</evidence>
<dbReference type="GO" id="GO:0005525">
    <property type="term" value="F:GTP binding"/>
    <property type="evidence" value="ECO:0007669"/>
    <property type="project" value="UniProtKB-KW"/>
</dbReference>
<dbReference type="NCBIfam" id="TIGR03552">
    <property type="entry name" value="F420_cofC"/>
    <property type="match status" value="1"/>
</dbReference>
<dbReference type="EC" id="2.7.7.105" evidence="5"/>
<dbReference type="HAMAP" id="MF_02114">
    <property type="entry name" value="CofC"/>
    <property type="match status" value="1"/>
</dbReference>
<accession>A0AAU4K5D3</accession>
<evidence type="ECO:0000256" key="4">
    <source>
        <dbReference type="ARBA" id="ARBA00023134"/>
    </source>
</evidence>
<comment type="catalytic activity">
    <reaction evidence="5">
        <text>phosphoenolpyruvate + GTP + H(+) = enolpyruvoyl-2-diphospho-5'-guanosine + diphosphate</text>
        <dbReference type="Rhea" id="RHEA:30519"/>
        <dbReference type="ChEBI" id="CHEBI:15378"/>
        <dbReference type="ChEBI" id="CHEBI:33019"/>
        <dbReference type="ChEBI" id="CHEBI:37565"/>
        <dbReference type="ChEBI" id="CHEBI:58702"/>
        <dbReference type="ChEBI" id="CHEBI:143701"/>
        <dbReference type="EC" id="2.7.7.105"/>
    </reaction>
</comment>
<feature type="binding site" evidence="5">
    <location>
        <position position="189"/>
    </location>
    <ligand>
        <name>phosphoenolpyruvate</name>
        <dbReference type="ChEBI" id="CHEBI:58702"/>
    </ligand>
</feature>
<dbReference type="InterPro" id="IPR029044">
    <property type="entry name" value="Nucleotide-diphossugar_trans"/>
</dbReference>
<name>A0AAU4K5D3_9NOCA</name>
<dbReference type="SUPFAM" id="SSF53448">
    <property type="entry name" value="Nucleotide-diphospho-sugar transferases"/>
    <property type="match status" value="1"/>
</dbReference>
<dbReference type="KEGG" id="whr:OG579_05390"/>
<keyword evidence="8" id="KW-1185">Reference proteome</keyword>
<dbReference type="PANTHER" id="PTHR40392:SF1">
    <property type="entry name" value="2-PHOSPHO-L-LACTATE GUANYLYLTRANSFERASE"/>
    <property type="match status" value="1"/>
</dbReference>